<dbReference type="InterPro" id="IPR011611">
    <property type="entry name" value="PfkB_dom"/>
</dbReference>
<evidence type="ECO:0000256" key="3">
    <source>
        <dbReference type="ARBA" id="ARBA00022741"/>
    </source>
</evidence>
<dbReference type="EMBL" id="RJKE01000001">
    <property type="protein sequence ID" value="ROO85311.1"/>
    <property type="molecule type" value="Genomic_DNA"/>
</dbReference>
<evidence type="ECO:0000259" key="6">
    <source>
        <dbReference type="Pfam" id="PF00294"/>
    </source>
</evidence>
<evidence type="ECO:0000313" key="7">
    <source>
        <dbReference type="EMBL" id="ROO85311.1"/>
    </source>
</evidence>
<dbReference type="Pfam" id="PF00294">
    <property type="entry name" value="PfkB"/>
    <property type="match status" value="1"/>
</dbReference>
<comment type="caution">
    <text evidence="7">The sequence shown here is derived from an EMBL/GenBank/DDBJ whole genome shotgun (WGS) entry which is preliminary data.</text>
</comment>
<comment type="similarity">
    <text evidence="1">Belongs to the carbohydrate kinase PfkB family.</text>
</comment>
<keyword evidence="2" id="KW-0808">Transferase</keyword>
<proteinExistence type="inferred from homology"/>
<keyword evidence="5" id="KW-0067">ATP-binding</keyword>
<evidence type="ECO:0000256" key="5">
    <source>
        <dbReference type="ARBA" id="ARBA00022840"/>
    </source>
</evidence>
<protein>
    <submittedName>
        <fullName evidence="7">Fructokinase</fullName>
    </submittedName>
</protein>
<organism evidence="7 8">
    <name type="scientific">Actinocorallia herbida</name>
    <dbReference type="NCBI Taxonomy" id="58109"/>
    <lineage>
        <taxon>Bacteria</taxon>
        <taxon>Bacillati</taxon>
        <taxon>Actinomycetota</taxon>
        <taxon>Actinomycetes</taxon>
        <taxon>Streptosporangiales</taxon>
        <taxon>Thermomonosporaceae</taxon>
        <taxon>Actinocorallia</taxon>
    </lineage>
</organism>
<evidence type="ECO:0000313" key="8">
    <source>
        <dbReference type="Proteomes" id="UP000272400"/>
    </source>
</evidence>
<dbReference type="InterPro" id="IPR029056">
    <property type="entry name" value="Ribokinase-like"/>
</dbReference>
<dbReference type="RefSeq" id="WP_123664834.1">
    <property type="nucleotide sequence ID" value="NZ_RJKE01000001.1"/>
</dbReference>
<dbReference type="InterPro" id="IPR002173">
    <property type="entry name" value="Carboh/pur_kinase_PfkB_CS"/>
</dbReference>
<gene>
    <name evidence="7" type="ORF">EDD29_2853</name>
</gene>
<dbReference type="PANTHER" id="PTHR43085">
    <property type="entry name" value="HEXOKINASE FAMILY MEMBER"/>
    <property type="match status" value="1"/>
</dbReference>
<dbReference type="InterPro" id="IPR050306">
    <property type="entry name" value="PfkB_Carbo_kinase"/>
</dbReference>
<dbReference type="PANTHER" id="PTHR43085:SF1">
    <property type="entry name" value="PSEUDOURIDINE KINASE-RELATED"/>
    <property type="match status" value="1"/>
</dbReference>
<name>A0A3N1CVI8_9ACTN</name>
<dbReference type="SUPFAM" id="SSF53613">
    <property type="entry name" value="Ribokinase-like"/>
    <property type="match status" value="1"/>
</dbReference>
<dbReference type="Gene3D" id="3.40.1190.20">
    <property type="match status" value="1"/>
</dbReference>
<reference evidence="7 8" key="1">
    <citation type="submission" date="2018-11" db="EMBL/GenBank/DDBJ databases">
        <title>Sequencing the genomes of 1000 actinobacteria strains.</title>
        <authorList>
            <person name="Klenk H.-P."/>
        </authorList>
    </citation>
    <scope>NUCLEOTIDE SEQUENCE [LARGE SCALE GENOMIC DNA]</scope>
    <source>
        <strain evidence="7 8">DSM 44254</strain>
    </source>
</reference>
<evidence type="ECO:0000256" key="1">
    <source>
        <dbReference type="ARBA" id="ARBA00010688"/>
    </source>
</evidence>
<dbReference type="Proteomes" id="UP000272400">
    <property type="component" value="Unassembled WGS sequence"/>
</dbReference>
<keyword evidence="3" id="KW-0547">Nucleotide-binding</keyword>
<keyword evidence="4 7" id="KW-0418">Kinase</keyword>
<sequence length="293" mass="30368">MISVVGEALIDVLLVAGDKDAVARPGGSPLNVAVGLGRRNVPVALLTRFGNDADGHALAAHLEGSGVGLIGEPHDDLATSRATARIDLLGGTEYEFRLDWRIPDVPLPETTTCLHTGSLAAHLEPGAGRVVDLLHEWHGKAVISYDPNCRPSLMGDPATARLRVDECAALADIVKASAEDLAWLHPELPVEQVAAGWLTMGPSLVVVTRGEKGATAYLADGTVPQPAVRVEVVDTVGAGDAFTSGLLAGLHTRGLLTRDALRSLSRADLAPVLAEAASLAAATCTRPGADPPR</sequence>
<feature type="domain" description="Carbohydrate kinase PfkB" evidence="6">
    <location>
        <begin position="2"/>
        <end position="290"/>
    </location>
</feature>
<dbReference type="GO" id="GO:0016301">
    <property type="term" value="F:kinase activity"/>
    <property type="evidence" value="ECO:0007669"/>
    <property type="project" value="UniProtKB-KW"/>
</dbReference>
<dbReference type="CDD" id="cd01167">
    <property type="entry name" value="bac_FRK"/>
    <property type="match status" value="1"/>
</dbReference>
<dbReference type="GO" id="GO:0005524">
    <property type="term" value="F:ATP binding"/>
    <property type="evidence" value="ECO:0007669"/>
    <property type="project" value="UniProtKB-KW"/>
</dbReference>
<dbReference type="AlphaFoldDB" id="A0A3N1CVI8"/>
<evidence type="ECO:0000256" key="2">
    <source>
        <dbReference type="ARBA" id="ARBA00022679"/>
    </source>
</evidence>
<keyword evidence="8" id="KW-1185">Reference proteome</keyword>
<dbReference type="OrthoDB" id="9795789at2"/>
<evidence type="ECO:0000256" key="4">
    <source>
        <dbReference type="ARBA" id="ARBA00022777"/>
    </source>
</evidence>
<dbReference type="PROSITE" id="PS00584">
    <property type="entry name" value="PFKB_KINASES_2"/>
    <property type="match status" value="1"/>
</dbReference>
<accession>A0A3N1CVI8</accession>